<keyword evidence="6" id="KW-0175">Coiled coil</keyword>
<dbReference type="RefSeq" id="XP_022720196.1">
    <property type="nucleotide sequence ID" value="XM_022864461.1"/>
</dbReference>
<dbReference type="SMART" id="SM00382">
    <property type="entry name" value="AAA"/>
    <property type="match status" value="1"/>
</dbReference>
<dbReference type="GO" id="GO:0005524">
    <property type="term" value="F:ATP binding"/>
    <property type="evidence" value="ECO:0007669"/>
    <property type="project" value="UniProtKB-KW"/>
</dbReference>
<keyword evidence="4" id="KW-0611">Plant defense</keyword>
<dbReference type="InterPro" id="IPR027417">
    <property type="entry name" value="P-loop_NTPase"/>
</dbReference>
<dbReference type="Pfam" id="PF23247">
    <property type="entry name" value="LRR_RPS2"/>
    <property type="match status" value="5"/>
</dbReference>
<dbReference type="Proteomes" id="UP000515121">
    <property type="component" value="Unplaced"/>
</dbReference>
<dbReference type="SUPFAM" id="SSF52058">
    <property type="entry name" value="L domain-like"/>
    <property type="match status" value="1"/>
</dbReference>
<name>A0A6P5WXG1_DURZI</name>
<dbReference type="InterPro" id="IPR050905">
    <property type="entry name" value="Plant_NBS-LRR"/>
</dbReference>
<protein>
    <submittedName>
        <fullName evidence="9">Disease resistance protein At4g27190-like</fullName>
    </submittedName>
</protein>
<comment type="similarity">
    <text evidence="1">Belongs to the disease resistance NB-LRR family.</text>
</comment>
<dbReference type="InterPro" id="IPR042197">
    <property type="entry name" value="Apaf_helical"/>
</dbReference>
<dbReference type="Gene3D" id="3.40.50.300">
    <property type="entry name" value="P-loop containing nucleotide triphosphate hydrolases"/>
    <property type="match status" value="1"/>
</dbReference>
<sequence length="1682" mass="192170">MQFVVAIVSSFVATIVSSFVAAIVGSFVATAAEYTISHIKNHIKYLSNHENQIQTLKNQAESLKDARERVQHSVDAAKRNGEEIYHDVDNWLTTVDKIAEEVKKVLQDEEKAKKKCFIGLCPNFWTRYKLSVKAEEKTKAVAELLEQRDKFDRVSFRAPLKCFEEFKSRMSVLNGIKEALKDDSIYVIGVHGMGGIGKTTLVKEIARQVKEGKLFDSVAIATVTQTLDVKGIQDQIADLLGLRFEEPSMEGRARRLRDSLKKEKKILVVLDDIWERLDLEEVGIPFGNEHEGCKILLTSRDFNVLSSGMDTQANFAVGLLNEEEAWDLFKKMAGDCVERNDLRTTAIEVANKCARLPIAIATVARALRNKDLFEWKNALRELKRPSSRNFKGVTADVYSAIKLSYNYLESEEVKLTFLLCSFLGHNGLIQDLLKYIIGLGLFHGVRTIEEARDSVLTVVSKLKASCLLLDSYNNERFDIHDVVWYVATSIARSDRCMFALINDDVLNVWPENEAMRNCSWINLLYPDISELGELPEEMECSLLSFFHMAHEGSVEIPANFFRRTERLKVLDLTGMHFPSLPLSIELLTHLHTLCLSQCALEDIAIVGKLKNLKILSLARSDIEVLPQEIAQLTQLRMLDLSHCTRLKIIPPNVLSSLSKLEELYLENSFAQWEDEVLGKDRRNASLGELNHLSHLTTFYALIPNAQVIPKHMFIRALDRYGILIGDEWERYNDYEYSRTLKFKLYTSIHRDHGVKILMNKTEDLHLDQLKGIKNVLAELNNGEDFPDLKKLHIQNGREVQYIATEKIKLSRLQSMTLEGLPQLINFCSQDKRCSTSQPEQGNTSSEPLPLFNTQVLICFVDYSIFQLWLLWIRQKKKKTLAFVHIFFVFSHLESVRLSSINAKRIWHSQLSETCYGVPNLKSLIIEGCDNLEYLLSPSIARSLVQLKHFKIEKCMCLRDVISTEEIEEEKEAVICFPRLDSLEIQNLHNLIKFCSGNYNIEFPDLKVLTIEHCPKLREFIYENKTEGNYQSSTQALFDEKAAVPSLKSMTISHLRNVKKIFHNELLAGSFCKLEEMAVENCDELLTVFSSTIVGVFSCLEKLKVQNCGSLQQIFEVGGLNIKETHAVHCQLRELYIFQLPKLKHVWNDPLGILAFQNLRKVDVWLCPSLINLFPASTAKDLPQLEILTVSFCGVEEIVSAGEGLENPLGFKFPQVSYLKLTHLNDLKWFCPGQHTTVWPMLKKLETDYSTLLKIVASERLSIQELNGNDQRESTIRQPLFLVEEGIPKLEELRLRKIDDIAMVCNGQFPADFSHQIRHFALHASRIGSASFPINFFQIFYNLEILEFWNCDLKNLVSCEGDVVEKPDGGTLLSRIRKLKLNYSRNLTHIWKKDSVLAHILPNLETLEVKGCDDLISFGSSPSSASFQNLTTLEVNWCNMMINLVTPSVALNLVQLTTMRITDCITMTEVVANEGSDGTTYNRIIFFSKLKYLELSRLQSLASFCPGNYAFEFPCLEELIVCGCPNLKIFSQGVLSTPRLRRVKESRYHHKGRWTSDLNITIQQLYSEKVGYHDIYHFKFSDAFPELMEIWNTNPQEIMAFKNLGRVEFCNCSSLKYIFTLAMALNLKQLYHLEVKECSTMEEVIVEQGVEEEPTTDKLTIFPSLWNIEIESCLNLTSFYLGS</sequence>
<evidence type="ECO:0000313" key="9">
    <source>
        <dbReference type="RefSeq" id="XP_022720196.1"/>
    </source>
</evidence>
<accession>A0A6P5WXG1</accession>
<evidence type="ECO:0000256" key="3">
    <source>
        <dbReference type="ARBA" id="ARBA00022741"/>
    </source>
</evidence>
<evidence type="ECO:0000313" key="8">
    <source>
        <dbReference type="Proteomes" id="UP000515121"/>
    </source>
</evidence>
<evidence type="ECO:0000259" key="7">
    <source>
        <dbReference type="SMART" id="SM00382"/>
    </source>
</evidence>
<dbReference type="GO" id="GO:0043531">
    <property type="term" value="F:ADP binding"/>
    <property type="evidence" value="ECO:0007669"/>
    <property type="project" value="InterPro"/>
</dbReference>
<feature type="coiled-coil region" evidence="6">
    <location>
        <begin position="39"/>
        <end position="115"/>
    </location>
</feature>
<dbReference type="InterPro" id="IPR002182">
    <property type="entry name" value="NB-ARC"/>
</dbReference>
<evidence type="ECO:0000256" key="1">
    <source>
        <dbReference type="ARBA" id="ARBA00008894"/>
    </source>
</evidence>
<dbReference type="GeneID" id="111278025"/>
<dbReference type="Gene3D" id="1.10.8.430">
    <property type="entry name" value="Helical domain of apoptotic protease-activating factors"/>
    <property type="match status" value="1"/>
</dbReference>
<proteinExistence type="inferred from homology"/>
<dbReference type="InterPro" id="IPR057135">
    <property type="entry name" value="At4g27190-like_LRR"/>
</dbReference>
<keyword evidence="8" id="KW-1185">Reference proteome</keyword>
<dbReference type="InterPro" id="IPR032675">
    <property type="entry name" value="LRR_dom_sf"/>
</dbReference>
<dbReference type="Pfam" id="PF00931">
    <property type="entry name" value="NB-ARC"/>
    <property type="match status" value="1"/>
</dbReference>
<organism evidence="8 9">
    <name type="scientific">Durio zibethinus</name>
    <name type="common">Durian</name>
    <dbReference type="NCBI Taxonomy" id="66656"/>
    <lineage>
        <taxon>Eukaryota</taxon>
        <taxon>Viridiplantae</taxon>
        <taxon>Streptophyta</taxon>
        <taxon>Embryophyta</taxon>
        <taxon>Tracheophyta</taxon>
        <taxon>Spermatophyta</taxon>
        <taxon>Magnoliopsida</taxon>
        <taxon>eudicotyledons</taxon>
        <taxon>Gunneridae</taxon>
        <taxon>Pentapetalae</taxon>
        <taxon>rosids</taxon>
        <taxon>malvids</taxon>
        <taxon>Malvales</taxon>
        <taxon>Malvaceae</taxon>
        <taxon>Helicteroideae</taxon>
        <taxon>Durio</taxon>
    </lineage>
</organism>
<dbReference type="FunFam" id="3.40.50.300:FF:001091">
    <property type="entry name" value="Probable disease resistance protein At1g61300"/>
    <property type="match status" value="1"/>
</dbReference>
<evidence type="ECO:0000256" key="4">
    <source>
        <dbReference type="ARBA" id="ARBA00022821"/>
    </source>
</evidence>
<keyword evidence="3" id="KW-0547">Nucleotide-binding</keyword>
<evidence type="ECO:0000256" key="6">
    <source>
        <dbReference type="SAM" id="Coils"/>
    </source>
</evidence>
<dbReference type="PRINTS" id="PR00364">
    <property type="entry name" value="DISEASERSIST"/>
</dbReference>
<dbReference type="InterPro" id="IPR003593">
    <property type="entry name" value="AAA+_ATPase"/>
</dbReference>
<gene>
    <name evidence="9" type="primary">LOC111278025</name>
</gene>
<dbReference type="OrthoDB" id="1747797at2759"/>
<dbReference type="GO" id="GO:0006952">
    <property type="term" value="P:defense response"/>
    <property type="evidence" value="ECO:0007669"/>
    <property type="project" value="UniProtKB-KW"/>
</dbReference>
<dbReference type="PANTHER" id="PTHR33463:SF197">
    <property type="entry name" value="DOMAIN-CONTAINING DISEASE RESISTANCE PROTEIN, PUTATIVE-RELATED"/>
    <property type="match status" value="1"/>
</dbReference>
<dbReference type="SUPFAM" id="SSF52047">
    <property type="entry name" value="RNI-like"/>
    <property type="match status" value="3"/>
</dbReference>
<reference evidence="9" key="1">
    <citation type="submission" date="2025-08" db="UniProtKB">
        <authorList>
            <consortium name="RefSeq"/>
        </authorList>
    </citation>
    <scope>IDENTIFICATION</scope>
    <source>
        <tissue evidence="9">Fruit stalk</tissue>
    </source>
</reference>
<keyword evidence="5" id="KW-0067">ATP-binding</keyword>
<dbReference type="Pfam" id="PF23598">
    <property type="entry name" value="LRR_14"/>
    <property type="match status" value="1"/>
</dbReference>
<dbReference type="KEGG" id="dzi:111278025"/>
<keyword evidence="2" id="KW-0677">Repeat</keyword>
<dbReference type="PANTHER" id="PTHR33463">
    <property type="entry name" value="NB-ARC DOMAIN-CONTAINING PROTEIN-RELATED"/>
    <property type="match status" value="1"/>
</dbReference>
<dbReference type="SUPFAM" id="SSF52540">
    <property type="entry name" value="P-loop containing nucleoside triphosphate hydrolases"/>
    <property type="match status" value="1"/>
</dbReference>
<feature type="domain" description="AAA+ ATPase" evidence="7">
    <location>
        <begin position="184"/>
        <end position="319"/>
    </location>
</feature>
<evidence type="ECO:0000256" key="5">
    <source>
        <dbReference type="ARBA" id="ARBA00022840"/>
    </source>
</evidence>
<evidence type="ECO:0000256" key="2">
    <source>
        <dbReference type="ARBA" id="ARBA00022737"/>
    </source>
</evidence>
<dbReference type="InterPro" id="IPR055414">
    <property type="entry name" value="LRR_R13L4/SHOC2-like"/>
</dbReference>
<dbReference type="Gene3D" id="3.80.10.10">
    <property type="entry name" value="Ribonuclease Inhibitor"/>
    <property type="match status" value="4"/>
</dbReference>